<reference evidence="2 3" key="1">
    <citation type="submission" date="2021-05" db="EMBL/GenBank/DDBJ databases">
        <authorList>
            <person name="Kumar R."/>
            <person name="Kumar A."/>
            <person name="Mukhia S."/>
        </authorList>
    </citation>
    <scope>NUCLEOTIDE SEQUENCE [LARGE SCALE GENOMIC DNA]</scope>
    <source>
        <strain evidence="2 3">ERMR7:08</strain>
    </source>
</reference>
<protein>
    <recommendedName>
        <fullName evidence="4">DUF2946 domain-containing protein</fullName>
    </recommendedName>
</protein>
<evidence type="ECO:0000313" key="2">
    <source>
        <dbReference type="EMBL" id="WBM81309.1"/>
    </source>
</evidence>
<evidence type="ECO:0000313" key="3">
    <source>
        <dbReference type="Proteomes" id="UP001212421"/>
    </source>
</evidence>
<organism evidence="2 3">
    <name type="scientific">Cryobacterium breve</name>
    <dbReference type="NCBI Taxonomy" id="1259258"/>
    <lineage>
        <taxon>Bacteria</taxon>
        <taxon>Bacillati</taxon>
        <taxon>Actinomycetota</taxon>
        <taxon>Actinomycetes</taxon>
        <taxon>Micrococcales</taxon>
        <taxon>Microbacteriaceae</taxon>
        <taxon>Cryobacterium</taxon>
    </lineage>
</organism>
<name>A0ABY7NGF3_9MICO</name>
<accession>A0ABY7NGF3</accession>
<evidence type="ECO:0008006" key="4">
    <source>
        <dbReference type="Google" id="ProtNLM"/>
    </source>
</evidence>
<sequence length="146" mass="14978">MTHDKRRSSRTRLLFAFLSLTVVLVGMLFMHAGMLEGQDTDEHSHSMDSALPSNHAGGGAGAEVTAMLDSRPGNASPTCVGMCADGCLMAGVPCATGPIALNTGAATQHHVLTPLHSGVPRPGSALARSVPVARPPSLTALSISRV</sequence>
<evidence type="ECO:0000256" key="1">
    <source>
        <dbReference type="SAM" id="MobiDB-lite"/>
    </source>
</evidence>
<gene>
    <name evidence="2" type="ORF">KIV56_09210</name>
</gene>
<keyword evidence="3" id="KW-1185">Reference proteome</keyword>
<dbReference type="RefSeq" id="WP_281536035.1">
    <property type="nucleotide sequence ID" value="NZ_CP075584.1"/>
</dbReference>
<dbReference type="EMBL" id="CP075584">
    <property type="protein sequence ID" value="WBM81309.1"/>
    <property type="molecule type" value="Genomic_DNA"/>
</dbReference>
<proteinExistence type="predicted"/>
<dbReference type="Proteomes" id="UP001212421">
    <property type="component" value="Chromosome"/>
</dbReference>
<feature type="region of interest" description="Disordered" evidence="1">
    <location>
        <begin position="39"/>
        <end position="61"/>
    </location>
</feature>